<keyword evidence="14" id="KW-1185">Reference proteome</keyword>
<dbReference type="Proteomes" id="UP001327560">
    <property type="component" value="Chromosome 2"/>
</dbReference>
<keyword evidence="6" id="KW-0732">Signal</keyword>
<evidence type="ECO:0000256" key="2">
    <source>
        <dbReference type="ARBA" id="ARBA00009592"/>
    </source>
</evidence>
<evidence type="ECO:0000256" key="9">
    <source>
        <dbReference type="ARBA" id="ARBA00023136"/>
    </source>
</evidence>
<evidence type="ECO:0000256" key="8">
    <source>
        <dbReference type="ARBA" id="ARBA00022989"/>
    </source>
</evidence>
<gene>
    <name evidence="13" type="ORF">Cni_G05823</name>
</gene>
<evidence type="ECO:0000256" key="7">
    <source>
        <dbReference type="ARBA" id="ARBA00022737"/>
    </source>
</evidence>
<dbReference type="Pfam" id="PF13516">
    <property type="entry name" value="LRR_6"/>
    <property type="match status" value="1"/>
</dbReference>
<keyword evidence="8 11" id="KW-1133">Transmembrane helix</keyword>
<keyword evidence="4" id="KW-0433">Leucine-rich repeat</keyword>
<dbReference type="FunFam" id="3.80.10.10:FF:000111">
    <property type="entry name" value="LRR receptor-like serine/threonine-protein kinase ERECTA"/>
    <property type="match status" value="1"/>
</dbReference>
<dbReference type="InterPro" id="IPR003591">
    <property type="entry name" value="Leu-rich_rpt_typical-subtyp"/>
</dbReference>
<dbReference type="AlphaFoldDB" id="A0AAQ3K049"/>
<dbReference type="Pfam" id="PF00560">
    <property type="entry name" value="LRR_1"/>
    <property type="match status" value="10"/>
</dbReference>
<feature type="domain" description="Leucine-rich repeat-containing N-terminal plant-type" evidence="12">
    <location>
        <begin position="21"/>
        <end position="61"/>
    </location>
</feature>
<dbReference type="InterPro" id="IPR046956">
    <property type="entry name" value="RLP23-like"/>
</dbReference>
<name>A0AAQ3K049_9LILI</name>
<keyword evidence="5 11" id="KW-0812">Transmembrane</keyword>
<sequence>MLATVEPIESSHASTSIFRCHDSERKALMEFKQGLRDPLSKRLSSWVVEQDCCTWEGIRCDNITGHVLVLDLRNRNRSGLGDDCDDQDLYIWSKDGYGCKWALDGDISPSLLSLQHLERLDLSGNHFKYERIPKFLGSFTKLTYLNLSGASFGGRVPYELANLSNLHHLDLSYNLASYDDTLYLEDAGWISQLTSLRHLNMNSVNLTKASNWLQTLNTLPHIQEIQLANCGLMNFAPLPHVNFTSLTTLDLSSNYGMNSSIPKWLFNITTLQHLNFGYNSMLNWNNPTSIGHLTSLRTLDVSENLFLNGFKPAALSNLCELQSLMLYEVSINDELTNLQGVFSDSCLKMSLEKLDLSDTNLNGPLPDWLGNMENLKYLSLSYNSLFGSLPASLGSLLSLQYLDMTDNDLNDTVEEGIFKQMKGLVSLHLGGNSLILSEVHFANLSSLKELDIYNNTLIFNESYYDWIPPFQLEFLDMSFCKILPRPQFPKWLATQRALYELHLANVCINDTLPNWLPSSFYNLDLSNNEITGHMPQYLPNITYLDLSNNSFSGQIPSRIGNLMPYIDYLDLSINNLSGDIPRSLCQIKSLDELHLSRNNLSGEIPNCWKNSSDVFTLDFSRNKLQGRIPKSLCNLTSLHSLHLDHNNFYGEIPPCLQSLTHLVTLDLSYNKFIGEIFTWIGESLMELGLLNLRSNAFTGNIPQLSLLASLQILDISNNNLTGTIPWSLGNLSAMKTSYWSGDFITRDNSDDVWLFMKGSELDYRISLLGLVRYIDLSNNNLFGDIPEDLGSLHGLQSLNLSRNRLIGTIPWSIDGMQQLEVLDLSINNLSGVIPSSLASLNFLNHLDLSYNNLSGRIPTGNQLQSLVDPSIYAGNPYLCGPPLVKNCTENITKGEEREDANKRIETIWLYTSIALGFITGFWTICGTLILKREWRFTFFRAIDNLYDKLHVMIIVNVRKFRR</sequence>
<accession>A0AAQ3K049</accession>
<dbReference type="PRINTS" id="PR00019">
    <property type="entry name" value="LEURICHRPT"/>
</dbReference>
<dbReference type="Pfam" id="PF13855">
    <property type="entry name" value="LRR_8"/>
    <property type="match status" value="1"/>
</dbReference>
<evidence type="ECO:0000256" key="4">
    <source>
        <dbReference type="ARBA" id="ARBA00022614"/>
    </source>
</evidence>
<dbReference type="GO" id="GO:0005886">
    <property type="term" value="C:plasma membrane"/>
    <property type="evidence" value="ECO:0007669"/>
    <property type="project" value="UniProtKB-SubCell"/>
</dbReference>
<reference evidence="13 14" key="1">
    <citation type="submission" date="2023-10" db="EMBL/GenBank/DDBJ databases">
        <title>Chromosome-scale genome assembly provides insights into flower coloration mechanisms of Canna indica.</title>
        <authorList>
            <person name="Li C."/>
        </authorList>
    </citation>
    <scope>NUCLEOTIDE SEQUENCE [LARGE SCALE GENOMIC DNA]</scope>
    <source>
        <tissue evidence="13">Flower</tissue>
    </source>
</reference>
<keyword evidence="9 11" id="KW-0472">Membrane</keyword>
<dbReference type="SUPFAM" id="SSF52058">
    <property type="entry name" value="L domain-like"/>
    <property type="match status" value="3"/>
</dbReference>
<evidence type="ECO:0000256" key="5">
    <source>
        <dbReference type="ARBA" id="ARBA00022692"/>
    </source>
</evidence>
<evidence type="ECO:0000256" key="1">
    <source>
        <dbReference type="ARBA" id="ARBA00004251"/>
    </source>
</evidence>
<dbReference type="SMART" id="SM00369">
    <property type="entry name" value="LRR_TYP"/>
    <property type="match status" value="11"/>
</dbReference>
<dbReference type="FunFam" id="3.80.10.10:FF:000095">
    <property type="entry name" value="LRR receptor-like serine/threonine-protein kinase GSO1"/>
    <property type="match status" value="1"/>
</dbReference>
<evidence type="ECO:0000256" key="6">
    <source>
        <dbReference type="ARBA" id="ARBA00022729"/>
    </source>
</evidence>
<organism evidence="13 14">
    <name type="scientific">Canna indica</name>
    <name type="common">Indian-shot</name>
    <dbReference type="NCBI Taxonomy" id="4628"/>
    <lineage>
        <taxon>Eukaryota</taxon>
        <taxon>Viridiplantae</taxon>
        <taxon>Streptophyta</taxon>
        <taxon>Embryophyta</taxon>
        <taxon>Tracheophyta</taxon>
        <taxon>Spermatophyta</taxon>
        <taxon>Magnoliopsida</taxon>
        <taxon>Liliopsida</taxon>
        <taxon>Zingiberales</taxon>
        <taxon>Cannaceae</taxon>
        <taxon>Canna</taxon>
    </lineage>
</organism>
<dbReference type="PANTHER" id="PTHR48063:SF111">
    <property type="entry name" value="LEUCINE-RICH REPEAT-CONTAINING N-TERMINAL PLANT-TYPE DOMAIN-CONTAINING PROTEIN"/>
    <property type="match status" value="1"/>
</dbReference>
<feature type="transmembrane region" description="Helical" evidence="11">
    <location>
        <begin position="907"/>
        <end position="930"/>
    </location>
</feature>
<comment type="subcellular location">
    <subcellularLocation>
        <location evidence="1">Cell membrane</location>
        <topology evidence="1">Single-pass type I membrane protein</topology>
    </subcellularLocation>
</comment>
<dbReference type="PANTHER" id="PTHR48063">
    <property type="entry name" value="LRR RECEPTOR-LIKE KINASE"/>
    <property type="match status" value="1"/>
</dbReference>
<proteinExistence type="inferred from homology"/>
<dbReference type="InterPro" id="IPR001611">
    <property type="entry name" value="Leu-rich_rpt"/>
</dbReference>
<evidence type="ECO:0000256" key="11">
    <source>
        <dbReference type="SAM" id="Phobius"/>
    </source>
</evidence>
<evidence type="ECO:0000256" key="3">
    <source>
        <dbReference type="ARBA" id="ARBA00022475"/>
    </source>
</evidence>
<dbReference type="EMBL" id="CP136891">
    <property type="protein sequence ID" value="WOK97115.1"/>
    <property type="molecule type" value="Genomic_DNA"/>
</dbReference>
<comment type="similarity">
    <text evidence="2">Belongs to the RLP family.</text>
</comment>
<keyword evidence="3" id="KW-1003">Cell membrane</keyword>
<dbReference type="InterPro" id="IPR013210">
    <property type="entry name" value="LRR_N_plant-typ"/>
</dbReference>
<dbReference type="Gene3D" id="3.80.10.10">
    <property type="entry name" value="Ribonuclease Inhibitor"/>
    <property type="match status" value="3"/>
</dbReference>
<evidence type="ECO:0000259" key="12">
    <source>
        <dbReference type="Pfam" id="PF08263"/>
    </source>
</evidence>
<protein>
    <recommendedName>
        <fullName evidence="12">Leucine-rich repeat-containing N-terminal plant-type domain-containing protein</fullName>
    </recommendedName>
</protein>
<evidence type="ECO:0000313" key="14">
    <source>
        <dbReference type="Proteomes" id="UP001327560"/>
    </source>
</evidence>
<dbReference type="Pfam" id="PF08263">
    <property type="entry name" value="LRRNT_2"/>
    <property type="match status" value="1"/>
</dbReference>
<keyword evidence="7" id="KW-0677">Repeat</keyword>
<evidence type="ECO:0000313" key="13">
    <source>
        <dbReference type="EMBL" id="WOK97115.1"/>
    </source>
</evidence>
<dbReference type="InterPro" id="IPR032675">
    <property type="entry name" value="LRR_dom_sf"/>
</dbReference>
<evidence type="ECO:0000256" key="10">
    <source>
        <dbReference type="ARBA" id="ARBA00023180"/>
    </source>
</evidence>
<keyword evidence="10" id="KW-0325">Glycoprotein</keyword>